<evidence type="ECO:0000313" key="13">
    <source>
        <dbReference type="EMBL" id="MBB3769530.1"/>
    </source>
</evidence>
<keyword evidence="5" id="KW-1003">Cell membrane</keyword>
<dbReference type="Proteomes" id="UP000533469">
    <property type="component" value="Unassembled WGS sequence"/>
</dbReference>
<comment type="function">
    <text evidence="1">Part of the ABC transporter complex MalEFGK involved in maltose/maltodextrin import. Probably responsible for the translocation of the substrate across the membrane.</text>
</comment>
<dbReference type="PANTHER" id="PTHR32243:SF50">
    <property type="entry name" value="MALTOSE_MALTODEXTRIN TRANSPORT SYSTEM PERMEASE PROTEIN MALG"/>
    <property type="match status" value="1"/>
</dbReference>
<evidence type="ECO:0000313" key="14">
    <source>
        <dbReference type="Proteomes" id="UP000533469"/>
    </source>
</evidence>
<dbReference type="EMBL" id="JACICD010000001">
    <property type="protein sequence ID" value="MBB3769530.1"/>
    <property type="molecule type" value="Genomic_DNA"/>
</dbReference>
<evidence type="ECO:0000256" key="2">
    <source>
        <dbReference type="ARBA" id="ARBA00004651"/>
    </source>
</evidence>
<feature type="transmembrane region" description="Helical" evidence="11">
    <location>
        <begin position="168"/>
        <end position="193"/>
    </location>
</feature>
<keyword evidence="8 11" id="KW-1133">Transmembrane helix</keyword>
<feature type="transmembrane region" description="Helical" evidence="11">
    <location>
        <begin position="126"/>
        <end position="147"/>
    </location>
</feature>
<comment type="similarity">
    <text evidence="3">Belongs to the binding-protein-dependent transport system permease family. MalFG subfamily.</text>
</comment>
<organism evidence="13 14">
    <name type="scientific">Ancylobacter tetraedralis</name>
    <dbReference type="NCBI Taxonomy" id="217068"/>
    <lineage>
        <taxon>Bacteria</taxon>
        <taxon>Pseudomonadati</taxon>
        <taxon>Pseudomonadota</taxon>
        <taxon>Alphaproteobacteria</taxon>
        <taxon>Hyphomicrobiales</taxon>
        <taxon>Xanthobacteraceae</taxon>
        <taxon>Ancylobacter</taxon>
    </lineage>
</organism>
<evidence type="ECO:0000256" key="9">
    <source>
        <dbReference type="ARBA" id="ARBA00023136"/>
    </source>
</evidence>
<dbReference type="PANTHER" id="PTHR32243">
    <property type="entry name" value="MALTOSE TRANSPORT SYSTEM PERMEASE-RELATED"/>
    <property type="match status" value="1"/>
</dbReference>
<feature type="domain" description="ABC transmembrane type-1" evidence="12">
    <location>
        <begin position="56"/>
        <end position="248"/>
    </location>
</feature>
<comment type="subcellular location">
    <subcellularLocation>
        <location evidence="2 11">Cell membrane</location>
        <topology evidence="2 11">Multi-pass membrane protein</topology>
    </subcellularLocation>
</comment>
<evidence type="ECO:0000256" key="11">
    <source>
        <dbReference type="RuleBase" id="RU363032"/>
    </source>
</evidence>
<dbReference type="CDD" id="cd06261">
    <property type="entry name" value="TM_PBP2"/>
    <property type="match status" value="1"/>
</dbReference>
<dbReference type="SUPFAM" id="SSF161098">
    <property type="entry name" value="MetI-like"/>
    <property type="match status" value="1"/>
</dbReference>
<dbReference type="Pfam" id="PF00528">
    <property type="entry name" value="BPD_transp_1"/>
    <property type="match status" value="1"/>
</dbReference>
<dbReference type="InterPro" id="IPR050901">
    <property type="entry name" value="BP-dep_ABC_trans_perm"/>
</dbReference>
<comment type="caution">
    <text evidence="13">The sequence shown here is derived from an EMBL/GenBank/DDBJ whole genome shotgun (WGS) entry which is preliminary data.</text>
</comment>
<dbReference type="InterPro" id="IPR035906">
    <property type="entry name" value="MetI-like_sf"/>
</dbReference>
<keyword evidence="14" id="KW-1185">Reference proteome</keyword>
<protein>
    <recommendedName>
        <fullName evidence="10">Maltose/maltodextrin transport system permease protein MalG</fullName>
    </recommendedName>
</protein>
<keyword evidence="9 11" id="KW-0472">Membrane</keyword>
<gene>
    <name evidence="13" type="ORF">FHS55_000116</name>
</gene>
<dbReference type="GO" id="GO:0005886">
    <property type="term" value="C:plasma membrane"/>
    <property type="evidence" value="ECO:0007669"/>
    <property type="project" value="UniProtKB-SubCell"/>
</dbReference>
<proteinExistence type="inferred from homology"/>
<dbReference type="AlphaFoldDB" id="A0A839Z4X7"/>
<evidence type="ECO:0000256" key="4">
    <source>
        <dbReference type="ARBA" id="ARBA00022448"/>
    </source>
</evidence>
<dbReference type="GO" id="GO:0055085">
    <property type="term" value="P:transmembrane transport"/>
    <property type="evidence" value="ECO:0007669"/>
    <property type="project" value="InterPro"/>
</dbReference>
<sequence length="263" mass="28923">MVKRSLLSWCALLPLLAFNLFPFAVVLDTIHRRGSGGDVRTFWIGMWYRTEIGTALINSLVIALSTALASTLIALPAAYVLSRWRFRGRRAASEALLGSQILAPIMLVLGLSQMVAWAGLTDTRLALIGLYSAFQIPFAIWMLRGYIDAIPVELEEAARIDGASRLQILRLIVLPLSLPAIAVTATFAFITAFNEFVLALTILRSPSTFTLPIRVNALTAGRYAVDWPDVMAAVLVASLPVMLTFVWLQRYMLRGLRLSLGST</sequence>
<dbReference type="InterPro" id="IPR000515">
    <property type="entry name" value="MetI-like"/>
</dbReference>
<dbReference type="RefSeq" id="WP_183187746.1">
    <property type="nucleotide sequence ID" value="NZ_JACICD010000001.1"/>
</dbReference>
<keyword evidence="6 13" id="KW-0762">Sugar transport</keyword>
<evidence type="ECO:0000259" key="12">
    <source>
        <dbReference type="PROSITE" id="PS50928"/>
    </source>
</evidence>
<feature type="transmembrane region" description="Helical" evidence="11">
    <location>
        <begin position="230"/>
        <end position="248"/>
    </location>
</feature>
<evidence type="ECO:0000256" key="10">
    <source>
        <dbReference type="ARBA" id="ARBA00041109"/>
    </source>
</evidence>
<dbReference type="PROSITE" id="PS50928">
    <property type="entry name" value="ABC_TM1"/>
    <property type="match status" value="1"/>
</dbReference>
<keyword evidence="4 11" id="KW-0813">Transport</keyword>
<evidence type="ECO:0000256" key="8">
    <source>
        <dbReference type="ARBA" id="ARBA00022989"/>
    </source>
</evidence>
<dbReference type="Gene3D" id="1.10.3720.10">
    <property type="entry name" value="MetI-like"/>
    <property type="match status" value="1"/>
</dbReference>
<feature type="transmembrane region" description="Helical" evidence="11">
    <location>
        <begin position="101"/>
        <end position="120"/>
    </location>
</feature>
<reference evidence="13 14" key="1">
    <citation type="submission" date="2020-08" db="EMBL/GenBank/DDBJ databases">
        <title>Genomic Encyclopedia of Type Strains, Phase IV (KMG-IV): sequencing the most valuable type-strain genomes for metagenomic binning, comparative biology and taxonomic classification.</title>
        <authorList>
            <person name="Goeker M."/>
        </authorList>
    </citation>
    <scope>NUCLEOTIDE SEQUENCE [LARGE SCALE GENOMIC DNA]</scope>
    <source>
        <strain evidence="13 14">DSM 5895</strain>
    </source>
</reference>
<evidence type="ECO:0000256" key="3">
    <source>
        <dbReference type="ARBA" id="ARBA00009047"/>
    </source>
</evidence>
<accession>A0A839Z4X7</accession>
<evidence type="ECO:0000256" key="1">
    <source>
        <dbReference type="ARBA" id="ARBA00002264"/>
    </source>
</evidence>
<keyword evidence="7 11" id="KW-0812">Transmembrane</keyword>
<evidence type="ECO:0000256" key="5">
    <source>
        <dbReference type="ARBA" id="ARBA00022475"/>
    </source>
</evidence>
<name>A0A839Z4X7_9HYPH</name>
<feature type="transmembrane region" description="Helical" evidence="11">
    <location>
        <begin position="56"/>
        <end position="81"/>
    </location>
</feature>
<evidence type="ECO:0000256" key="6">
    <source>
        <dbReference type="ARBA" id="ARBA00022597"/>
    </source>
</evidence>
<evidence type="ECO:0000256" key="7">
    <source>
        <dbReference type="ARBA" id="ARBA00022692"/>
    </source>
</evidence>